<evidence type="ECO:0000256" key="2">
    <source>
        <dbReference type="ARBA" id="ARBA00022801"/>
    </source>
</evidence>
<name>A0A557QXQ8_9RHOO</name>
<dbReference type="Pfam" id="PF13279">
    <property type="entry name" value="4HBT_2"/>
    <property type="match status" value="1"/>
</dbReference>
<comment type="caution">
    <text evidence="3">The sequence shown here is derived from an EMBL/GenBank/DDBJ whole genome shotgun (WGS) entry which is preliminary data.</text>
</comment>
<dbReference type="InterPro" id="IPR029069">
    <property type="entry name" value="HotDog_dom_sf"/>
</dbReference>
<dbReference type="CDD" id="cd00586">
    <property type="entry name" value="4HBT"/>
    <property type="match status" value="1"/>
</dbReference>
<dbReference type="EMBL" id="VMNK01000006">
    <property type="protein sequence ID" value="TVO57704.1"/>
    <property type="molecule type" value="Genomic_DNA"/>
</dbReference>
<dbReference type="SUPFAM" id="SSF54637">
    <property type="entry name" value="Thioesterase/thiol ester dehydrase-isomerase"/>
    <property type="match status" value="1"/>
</dbReference>
<dbReference type="OrthoDB" id="9808429at2"/>
<accession>A0A557QXQ8</accession>
<dbReference type="PANTHER" id="PTHR31793:SF37">
    <property type="entry name" value="ACYL-COA THIOESTER HYDROLASE YBGC"/>
    <property type="match status" value="1"/>
</dbReference>
<dbReference type="InterPro" id="IPR014166">
    <property type="entry name" value="Tol-Pal_acyl-CoA_thioesterase"/>
</dbReference>
<dbReference type="Proteomes" id="UP000319502">
    <property type="component" value="Unassembled WGS sequence"/>
</dbReference>
<keyword evidence="4" id="KW-1185">Reference proteome</keyword>
<dbReference type="NCBIfam" id="TIGR02799">
    <property type="entry name" value="thio_ybgC"/>
    <property type="match status" value="1"/>
</dbReference>
<organism evidence="3 4">
    <name type="scientific">Denitromonas halophila</name>
    <dbReference type="NCBI Taxonomy" id="1629404"/>
    <lineage>
        <taxon>Bacteria</taxon>
        <taxon>Pseudomonadati</taxon>
        <taxon>Pseudomonadota</taxon>
        <taxon>Betaproteobacteria</taxon>
        <taxon>Rhodocyclales</taxon>
        <taxon>Zoogloeaceae</taxon>
        <taxon>Denitromonas</taxon>
    </lineage>
</organism>
<dbReference type="AlphaFoldDB" id="A0A557QXQ8"/>
<reference evidence="3 4" key="1">
    <citation type="submission" date="2019-07" db="EMBL/GenBank/DDBJ databases">
        <title>The pathways for chlorine oxyanion respiration interact through the shared metabolite chlorate.</title>
        <authorList>
            <person name="Barnum T.P."/>
            <person name="Cheng Y."/>
            <person name="Hill K.A."/>
            <person name="Lucas L.N."/>
            <person name="Carlson H.K."/>
            <person name="Coates J.D."/>
        </authorList>
    </citation>
    <scope>NUCLEOTIDE SEQUENCE [LARGE SCALE GENOMIC DNA]</scope>
    <source>
        <strain evidence="3 4">SFB-3</strain>
    </source>
</reference>
<dbReference type="InterPro" id="IPR050563">
    <property type="entry name" value="4-hydroxybenzoyl-CoA_TE"/>
</dbReference>
<keyword evidence="2" id="KW-0378">Hydrolase</keyword>
<evidence type="ECO:0000256" key="1">
    <source>
        <dbReference type="ARBA" id="ARBA00005953"/>
    </source>
</evidence>
<gene>
    <name evidence="3" type="primary">ybgC</name>
    <name evidence="3" type="ORF">FHP91_08535</name>
</gene>
<dbReference type="GO" id="GO:0047617">
    <property type="term" value="F:fatty acyl-CoA hydrolase activity"/>
    <property type="evidence" value="ECO:0007669"/>
    <property type="project" value="TreeGrafter"/>
</dbReference>
<dbReference type="PANTHER" id="PTHR31793">
    <property type="entry name" value="4-HYDROXYBENZOYL-COA THIOESTERASE FAMILY MEMBER"/>
    <property type="match status" value="1"/>
</dbReference>
<dbReference type="NCBIfam" id="TIGR00051">
    <property type="entry name" value="YbgC/FadM family acyl-CoA thioesterase"/>
    <property type="match status" value="1"/>
</dbReference>
<sequence length="148" mass="16712">MARMLSTDPAAAIAPESLMARVYYEDTDAAGVVYYANYWRFCERGRTEWLRRQGFDQQQLMDDTGIAFVVRRVTGEYLRPARLDDTLQILTSVSTLKRASLSFSQKILRDAELLFEATVSVACLDTKRNRAVAIPDTIRKTLTPGQPG</sequence>
<evidence type="ECO:0000313" key="3">
    <source>
        <dbReference type="EMBL" id="TVO57704.1"/>
    </source>
</evidence>
<dbReference type="InterPro" id="IPR006684">
    <property type="entry name" value="YbgC/YbaW"/>
</dbReference>
<evidence type="ECO:0000313" key="4">
    <source>
        <dbReference type="Proteomes" id="UP000319502"/>
    </source>
</evidence>
<proteinExistence type="inferred from homology"/>
<dbReference type="Gene3D" id="3.10.129.10">
    <property type="entry name" value="Hotdog Thioesterase"/>
    <property type="match status" value="1"/>
</dbReference>
<comment type="similarity">
    <text evidence="1">Belongs to the 4-hydroxybenzoyl-CoA thioesterase family.</text>
</comment>
<dbReference type="PIRSF" id="PIRSF003230">
    <property type="entry name" value="YbgC"/>
    <property type="match status" value="1"/>
</dbReference>
<protein>
    <submittedName>
        <fullName evidence="3">Tol-pal system-associated acyl-CoA thioesterase</fullName>
    </submittedName>
</protein>
<dbReference type="FunFam" id="3.10.129.10:FF:000004">
    <property type="entry name" value="Tol-pal system-associated acyl-CoA thioesterase"/>
    <property type="match status" value="1"/>
</dbReference>